<dbReference type="EMBL" id="CADCTR010000716">
    <property type="protein sequence ID" value="CAA9259478.1"/>
    <property type="molecule type" value="Genomic_DNA"/>
</dbReference>
<proteinExistence type="predicted"/>
<reference evidence="1" key="1">
    <citation type="submission" date="2020-02" db="EMBL/GenBank/DDBJ databases">
        <authorList>
            <person name="Meier V. D."/>
        </authorList>
    </citation>
    <scope>NUCLEOTIDE SEQUENCE</scope>
    <source>
        <strain evidence="1">AVDCRST_MAG93</strain>
    </source>
</reference>
<dbReference type="AlphaFoldDB" id="A0A6J4IU07"/>
<gene>
    <name evidence="1" type="ORF">AVDCRST_MAG93-2123</name>
</gene>
<protein>
    <submittedName>
        <fullName evidence="1">Uncharacterized protein</fullName>
    </submittedName>
</protein>
<evidence type="ECO:0000313" key="1">
    <source>
        <dbReference type="EMBL" id="CAA9259478.1"/>
    </source>
</evidence>
<organism evidence="1">
    <name type="scientific">uncultured Chloroflexia bacterium</name>
    <dbReference type="NCBI Taxonomy" id="1672391"/>
    <lineage>
        <taxon>Bacteria</taxon>
        <taxon>Bacillati</taxon>
        <taxon>Chloroflexota</taxon>
        <taxon>Chloroflexia</taxon>
        <taxon>environmental samples</taxon>
    </lineage>
</organism>
<accession>A0A6J4IU07</accession>
<sequence>MDTPLPTPVDMVEEAKYVIREIEQHLFPAYRQEASESACVDLAASMREHKKVLKQEGMTPVSAAEALAAVSHLYFKVLKELEMHGRTLQVTSV</sequence>
<name>A0A6J4IU07_9CHLR</name>